<dbReference type="Proteomes" id="UP000483379">
    <property type="component" value="Unassembled WGS sequence"/>
</dbReference>
<dbReference type="InterPro" id="IPR008537">
    <property type="entry name" value="DUF819"/>
</dbReference>
<dbReference type="Pfam" id="PF05684">
    <property type="entry name" value="DUF819"/>
    <property type="match status" value="1"/>
</dbReference>
<feature type="transmembrane region" description="Helical" evidence="1">
    <location>
        <begin position="94"/>
        <end position="116"/>
    </location>
</feature>
<feature type="transmembrane region" description="Helical" evidence="1">
    <location>
        <begin position="6"/>
        <end position="28"/>
    </location>
</feature>
<feature type="transmembrane region" description="Helical" evidence="1">
    <location>
        <begin position="240"/>
        <end position="260"/>
    </location>
</feature>
<feature type="transmembrane region" description="Helical" evidence="1">
    <location>
        <begin position="65"/>
        <end position="82"/>
    </location>
</feature>
<evidence type="ECO:0000256" key="1">
    <source>
        <dbReference type="SAM" id="Phobius"/>
    </source>
</evidence>
<dbReference type="PANTHER" id="PTHR34289">
    <property type="entry name" value="PROTEIN, PUTATIVE (DUF819)-RELATED"/>
    <property type="match status" value="1"/>
</dbReference>
<comment type="caution">
    <text evidence="2">The sequence shown here is derived from an EMBL/GenBank/DDBJ whole genome shotgun (WGS) entry which is preliminary data.</text>
</comment>
<keyword evidence="1" id="KW-0472">Membrane</keyword>
<keyword evidence="3" id="KW-1185">Reference proteome</keyword>
<keyword evidence="1" id="KW-1133">Transmembrane helix</keyword>
<feature type="transmembrane region" description="Helical" evidence="1">
    <location>
        <begin position="355"/>
        <end position="382"/>
    </location>
</feature>
<reference evidence="2 3" key="1">
    <citation type="submission" date="2020-02" db="EMBL/GenBank/DDBJ databases">
        <title>Genome sequences of Thiorhodococcus mannitoliphagus and Thiorhodococcus minor, purple sulfur photosynthetic bacteria in the gammaproteobacterial family, Chromatiaceae.</title>
        <authorList>
            <person name="Aviles F.A."/>
            <person name="Meyer T.E."/>
            <person name="Kyndt J.A."/>
        </authorList>
    </citation>
    <scope>NUCLEOTIDE SEQUENCE [LARGE SCALE GENOMIC DNA]</scope>
    <source>
        <strain evidence="2 3">DSM 11518</strain>
    </source>
</reference>
<sequence>MPASLIPADSVFGISAALTLIGAVALWLEQRGIGRRISGVVMGILGGMLFSNLGILPFASPVYDFIWSQALPFGLVLLLLHADLRRIFRETRRLMQAFLIGALGTLAGALTAFALFSSLPHAAELSGTFAASYIGGSINFLATSKALGLDAFPSVQAGAMAADNLVMAAYFVLLFSLPEIPVLQRLFAKRGGEIQLTASAGDQLETAAERRLRPWDVLMTLALAAAICFVGDWLAGFTDFAGAGILWTTALAVAVATLGSRPIAKIRGIQPLGLALMQLFFVVIGAAASLPAVIEIGPVVVLFLSVLIAVHLLFLLVGGWIARLDLREIAAASNANCGGPTTAAAMVLAKRWDPLVVPIVLCGTFGYAVANFVGVALGTWLAG</sequence>
<accession>A0A6M0JXM5</accession>
<name>A0A6M0JXM5_9GAMM</name>
<feature type="transmembrane region" description="Helical" evidence="1">
    <location>
        <begin position="40"/>
        <end position="59"/>
    </location>
</feature>
<dbReference type="AlphaFoldDB" id="A0A6M0JXM5"/>
<evidence type="ECO:0000313" key="2">
    <source>
        <dbReference type="EMBL" id="NEV61077.1"/>
    </source>
</evidence>
<dbReference type="PANTHER" id="PTHR34289:SF8">
    <property type="entry name" value="DUF819 DOMAIN-CONTAINING PROTEIN"/>
    <property type="match status" value="1"/>
</dbReference>
<proteinExistence type="predicted"/>
<feature type="transmembrane region" description="Helical" evidence="1">
    <location>
        <begin position="157"/>
        <end position="177"/>
    </location>
</feature>
<protein>
    <submittedName>
        <fullName evidence="2">DUF819 family protein</fullName>
    </submittedName>
</protein>
<evidence type="ECO:0000313" key="3">
    <source>
        <dbReference type="Proteomes" id="UP000483379"/>
    </source>
</evidence>
<feature type="transmembrane region" description="Helical" evidence="1">
    <location>
        <begin position="300"/>
        <end position="322"/>
    </location>
</feature>
<organism evidence="2 3">
    <name type="scientific">Thiorhodococcus minor</name>
    <dbReference type="NCBI Taxonomy" id="57489"/>
    <lineage>
        <taxon>Bacteria</taxon>
        <taxon>Pseudomonadati</taxon>
        <taxon>Pseudomonadota</taxon>
        <taxon>Gammaproteobacteria</taxon>
        <taxon>Chromatiales</taxon>
        <taxon>Chromatiaceae</taxon>
        <taxon>Thiorhodococcus</taxon>
    </lineage>
</organism>
<dbReference type="EMBL" id="JAAIJQ010000008">
    <property type="protein sequence ID" value="NEV61077.1"/>
    <property type="molecule type" value="Genomic_DNA"/>
</dbReference>
<gene>
    <name evidence="2" type="ORF">G3446_04035</name>
</gene>
<feature type="transmembrane region" description="Helical" evidence="1">
    <location>
        <begin position="272"/>
        <end position="294"/>
    </location>
</feature>
<feature type="transmembrane region" description="Helical" evidence="1">
    <location>
        <begin position="217"/>
        <end position="234"/>
    </location>
</feature>
<keyword evidence="1" id="KW-0812">Transmembrane</keyword>
<dbReference type="RefSeq" id="WP_164451126.1">
    <property type="nucleotide sequence ID" value="NZ_JAAIJQ010000008.1"/>
</dbReference>